<evidence type="ECO:0008006" key="3">
    <source>
        <dbReference type="Google" id="ProtNLM"/>
    </source>
</evidence>
<gene>
    <name evidence="1" type="ORF">KOR34_47490</name>
</gene>
<dbReference type="Proteomes" id="UP000316714">
    <property type="component" value="Unassembled WGS sequence"/>
</dbReference>
<evidence type="ECO:0000313" key="2">
    <source>
        <dbReference type="Proteomes" id="UP000316714"/>
    </source>
</evidence>
<comment type="caution">
    <text evidence="1">The sequence shown here is derived from an EMBL/GenBank/DDBJ whole genome shotgun (WGS) entry which is preliminary data.</text>
</comment>
<sequence>MRRRQTIAFVTMLAALLAGCNRGGETPEVDRLRPRVGRAPRIDFGKGDLPTEIACRRFASRLEHAAANADWAEINRCVDWEGLAVQIGDALDGGEELADSLDVDVRTAITANGGLLRKILSQVDGGAYRLVRFRRGPEGVRALFRLAGTSQLDYHEFLLKKQGAEVVASDLRIYSKGELISETLLQTLQPLLHQHDQYAGASPWQRDYFFQDLETLAAIQHAIKAGNPAAALQLFDTLPTAMKEMKPVQLLRYHSAVVSNDADLVEAATADYDRLFPDDPAIDLIAIGAFRVQQRYREALSALDRLDRRLGGDSYLDIIRARLYLRAGELEPAARLARVAIANYPSSEFAHDVFLAVLIIERDHEALYNAMHAYEQRLSPAWGDLRERPEFAHFVESPYGRRWLEEHHPRHSSGVSLASAESPVDEFLIWTGPTGVSIEAKLVARTPTELQLGTRDGQVLYVPLENLNAASRAQAELFLR</sequence>
<dbReference type="RefSeq" id="WP_146568562.1">
    <property type="nucleotide sequence ID" value="NZ_SIHJ01000005.1"/>
</dbReference>
<dbReference type="OrthoDB" id="232763at2"/>
<name>A0A5C5UUY0_9BACT</name>
<organism evidence="1 2">
    <name type="scientific">Posidoniimonas corsicana</name>
    <dbReference type="NCBI Taxonomy" id="1938618"/>
    <lineage>
        <taxon>Bacteria</taxon>
        <taxon>Pseudomonadati</taxon>
        <taxon>Planctomycetota</taxon>
        <taxon>Planctomycetia</taxon>
        <taxon>Pirellulales</taxon>
        <taxon>Lacipirellulaceae</taxon>
        <taxon>Posidoniimonas</taxon>
    </lineage>
</organism>
<reference evidence="1 2" key="1">
    <citation type="submission" date="2019-02" db="EMBL/GenBank/DDBJ databases">
        <title>Deep-cultivation of Planctomycetes and their phenomic and genomic characterization uncovers novel biology.</title>
        <authorList>
            <person name="Wiegand S."/>
            <person name="Jogler M."/>
            <person name="Boedeker C."/>
            <person name="Pinto D."/>
            <person name="Vollmers J."/>
            <person name="Rivas-Marin E."/>
            <person name="Kohn T."/>
            <person name="Peeters S.H."/>
            <person name="Heuer A."/>
            <person name="Rast P."/>
            <person name="Oberbeckmann S."/>
            <person name="Bunk B."/>
            <person name="Jeske O."/>
            <person name="Meyerdierks A."/>
            <person name="Storesund J.E."/>
            <person name="Kallscheuer N."/>
            <person name="Luecker S."/>
            <person name="Lage O.M."/>
            <person name="Pohl T."/>
            <person name="Merkel B.J."/>
            <person name="Hornburger P."/>
            <person name="Mueller R.-W."/>
            <person name="Bruemmer F."/>
            <person name="Labrenz M."/>
            <person name="Spormann A.M."/>
            <person name="Op Den Camp H."/>
            <person name="Overmann J."/>
            <person name="Amann R."/>
            <person name="Jetten M.S.M."/>
            <person name="Mascher T."/>
            <person name="Medema M.H."/>
            <person name="Devos D.P."/>
            <person name="Kaster A.-K."/>
            <person name="Ovreas L."/>
            <person name="Rohde M."/>
            <person name="Galperin M.Y."/>
            <person name="Jogler C."/>
        </authorList>
    </citation>
    <scope>NUCLEOTIDE SEQUENCE [LARGE SCALE GENOMIC DNA]</scope>
    <source>
        <strain evidence="1 2">KOR34</strain>
    </source>
</reference>
<dbReference type="EMBL" id="SIHJ01000005">
    <property type="protein sequence ID" value="TWT30191.1"/>
    <property type="molecule type" value="Genomic_DNA"/>
</dbReference>
<accession>A0A5C5UUY0</accession>
<evidence type="ECO:0000313" key="1">
    <source>
        <dbReference type="EMBL" id="TWT30191.1"/>
    </source>
</evidence>
<protein>
    <recommendedName>
        <fullName evidence="3">Tetratricopeptide repeat protein</fullName>
    </recommendedName>
</protein>
<keyword evidence="2" id="KW-1185">Reference proteome</keyword>
<proteinExistence type="predicted"/>
<dbReference type="PROSITE" id="PS51257">
    <property type="entry name" value="PROKAR_LIPOPROTEIN"/>
    <property type="match status" value="1"/>
</dbReference>
<dbReference type="AlphaFoldDB" id="A0A5C5UUY0"/>